<dbReference type="InterPro" id="IPR051316">
    <property type="entry name" value="Zinc-reg_GTPase_activator"/>
</dbReference>
<dbReference type="Proteomes" id="UP000007110">
    <property type="component" value="Unassembled WGS sequence"/>
</dbReference>
<dbReference type="PANTHER" id="PTHR13748">
    <property type="entry name" value="COBW-RELATED"/>
    <property type="match status" value="1"/>
</dbReference>
<dbReference type="Gene3D" id="3.30.1220.10">
    <property type="entry name" value="CobW-like, C-terminal domain"/>
    <property type="match status" value="1"/>
</dbReference>
<reference evidence="3" key="1">
    <citation type="submission" date="2015-02" db="EMBL/GenBank/DDBJ databases">
        <title>Genome sequencing for Strongylocentrotus purpuratus.</title>
        <authorList>
            <person name="Murali S."/>
            <person name="Liu Y."/>
            <person name="Vee V."/>
            <person name="English A."/>
            <person name="Wang M."/>
            <person name="Skinner E."/>
            <person name="Han Y."/>
            <person name="Muzny D.M."/>
            <person name="Worley K.C."/>
            <person name="Gibbs R.A."/>
        </authorList>
    </citation>
    <scope>NUCLEOTIDE SEQUENCE</scope>
</reference>
<protein>
    <recommendedName>
        <fullName evidence="1">CobW/HypB/UreG nucleotide-binding domain-containing protein</fullName>
    </recommendedName>
</protein>
<dbReference type="PANTHER" id="PTHR13748:SF31">
    <property type="entry name" value="ZINC-REGULATED GTPASE METALLOPROTEIN ACTIVATOR 1A-RELATED"/>
    <property type="match status" value="1"/>
</dbReference>
<dbReference type="KEGG" id="spu:100890933"/>
<evidence type="ECO:0000313" key="2">
    <source>
        <dbReference type="EnsemblMetazoa" id="XP_030851653"/>
    </source>
</evidence>
<evidence type="ECO:0000259" key="1">
    <source>
        <dbReference type="Pfam" id="PF02492"/>
    </source>
</evidence>
<proteinExistence type="predicted"/>
<dbReference type="Gene3D" id="3.40.50.300">
    <property type="entry name" value="P-loop containing nucleotide triphosphate hydrolases"/>
    <property type="match status" value="1"/>
</dbReference>
<dbReference type="InterPro" id="IPR036627">
    <property type="entry name" value="CobW-likC_sf"/>
</dbReference>
<feature type="domain" description="CobW/HypB/UreG nucleotide-binding" evidence="1">
    <location>
        <begin position="3"/>
        <end position="39"/>
    </location>
</feature>
<dbReference type="InterPro" id="IPR003495">
    <property type="entry name" value="CobW/HypB/UreG_nucleotide-bd"/>
</dbReference>
<reference evidence="2" key="2">
    <citation type="submission" date="2021-01" db="UniProtKB">
        <authorList>
            <consortium name="EnsemblMetazoa"/>
        </authorList>
    </citation>
    <scope>IDENTIFICATION</scope>
</reference>
<dbReference type="InParanoid" id="A0A7M7PGT5"/>
<dbReference type="RefSeq" id="XP_030851653.1">
    <property type="nucleotide sequence ID" value="XM_030995793.1"/>
</dbReference>
<dbReference type="Pfam" id="PF02492">
    <property type="entry name" value="cobW"/>
    <property type="match status" value="1"/>
</dbReference>
<evidence type="ECO:0000313" key="3">
    <source>
        <dbReference type="Proteomes" id="UP000007110"/>
    </source>
</evidence>
<sequence length="139" mass="15606">SFRQIALADLVILNKTDLVSTQELTEVRSTIKHINSIARLQETQRARIDLNLILDLHAYDVQGEISGYQLLEKKGLNSDPSTKGHLDPGVTTVTFQVKGSVQSSKLEDFLQGLLWDKSLSNREGKPMDVMRLKVSKLFL</sequence>
<accession>A0A7M7PGT5</accession>
<dbReference type="OrthoDB" id="258627at2759"/>
<dbReference type="InterPro" id="IPR027417">
    <property type="entry name" value="P-loop_NTPase"/>
</dbReference>
<dbReference type="GeneID" id="100890933"/>
<name>A0A7M7PGT5_STRPU</name>
<dbReference type="EnsemblMetazoa" id="XM_030995793">
    <property type="protein sequence ID" value="XP_030851653"/>
    <property type="gene ID" value="LOC100890933"/>
</dbReference>
<dbReference type="AlphaFoldDB" id="A0A7M7PGT5"/>
<keyword evidence="3" id="KW-1185">Reference proteome</keyword>
<organism evidence="2 3">
    <name type="scientific">Strongylocentrotus purpuratus</name>
    <name type="common">Purple sea urchin</name>
    <dbReference type="NCBI Taxonomy" id="7668"/>
    <lineage>
        <taxon>Eukaryota</taxon>
        <taxon>Metazoa</taxon>
        <taxon>Echinodermata</taxon>
        <taxon>Eleutherozoa</taxon>
        <taxon>Echinozoa</taxon>
        <taxon>Echinoidea</taxon>
        <taxon>Euechinoidea</taxon>
        <taxon>Echinacea</taxon>
        <taxon>Camarodonta</taxon>
        <taxon>Echinidea</taxon>
        <taxon>Strongylocentrotidae</taxon>
        <taxon>Strongylocentrotus</taxon>
    </lineage>
</organism>